<comment type="caution">
    <text evidence="6">The sequence shown here is derived from an EMBL/GenBank/DDBJ whole genome shotgun (WGS) entry which is preliminary data.</text>
</comment>
<dbReference type="Pfam" id="PF00089">
    <property type="entry name" value="Trypsin"/>
    <property type="match status" value="1"/>
</dbReference>
<dbReference type="InterPro" id="IPR028994">
    <property type="entry name" value="Integrin_alpha_N"/>
</dbReference>
<evidence type="ECO:0000256" key="4">
    <source>
        <dbReference type="SAM" id="SignalP"/>
    </source>
</evidence>
<dbReference type="InterPro" id="IPR009003">
    <property type="entry name" value="Peptidase_S1_PA"/>
</dbReference>
<dbReference type="InterPro" id="IPR001314">
    <property type="entry name" value="Peptidase_S1A"/>
</dbReference>
<evidence type="ECO:0000313" key="7">
    <source>
        <dbReference type="Proteomes" id="UP000635606"/>
    </source>
</evidence>
<dbReference type="PRINTS" id="PR00722">
    <property type="entry name" value="CHYMOTRYPSIN"/>
</dbReference>
<feature type="domain" description="Peptidase S1" evidence="5">
    <location>
        <begin position="102"/>
        <end position="361"/>
    </location>
</feature>
<keyword evidence="3" id="KW-0378">Hydrolase</keyword>
<dbReference type="AlphaFoldDB" id="A0A8J3ZLA3"/>
<dbReference type="PANTHER" id="PTHR24276">
    <property type="entry name" value="POLYSERASE-RELATED"/>
    <property type="match status" value="1"/>
</dbReference>
<dbReference type="CDD" id="cd00190">
    <property type="entry name" value="Tryp_SPc"/>
    <property type="match status" value="1"/>
</dbReference>
<dbReference type="Gene3D" id="2.40.10.10">
    <property type="entry name" value="Trypsin-like serine proteases"/>
    <property type="match status" value="1"/>
</dbReference>
<keyword evidence="3" id="KW-0645">Protease</keyword>
<evidence type="ECO:0000313" key="6">
    <source>
        <dbReference type="EMBL" id="GIJ65969.1"/>
    </source>
</evidence>
<dbReference type="SMART" id="SM00020">
    <property type="entry name" value="Tryp_SPc"/>
    <property type="match status" value="1"/>
</dbReference>
<dbReference type="InterPro" id="IPR033116">
    <property type="entry name" value="TRYPSIN_SER"/>
</dbReference>
<comment type="similarity">
    <text evidence="1">Belongs to the peptidase S1 family.</text>
</comment>
<dbReference type="InterPro" id="IPR001254">
    <property type="entry name" value="Trypsin_dom"/>
</dbReference>
<dbReference type="PANTHER" id="PTHR24276:SF98">
    <property type="entry name" value="FI18310P1-RELATED"/>
    <property type="match status" value="1"/>
</dbReference>
<dbReference type="GO" id="GO:0004252">
    <property type="term" value="F:serine-type endopeptidase activity"/>
    <property type="evidence" value="ECO:0007669"/>
    <property type="project" value="InterPro"/>
</dbReference>
<evidence type="ECO:0000256" key="2">
    <source>
        <dbReference type="ARBA" id="ARBA00023157"/>
    </source>
</evidence>
<proteinExistence type="inferred from homology"/>
<feature type="chain" id="PRO_5035208905" description="Peptidase S1 domain-containing protein" evidence="4">
    <location>
        <begin position="40"/>
        <end position="617"/>
    </location>
</feature>
<dbReference type="PROSITE" id="PS00134">
    <property type="entry name" value="TRYPSIN_HIS"/>
    <property type="match status" value="1"/>
</dbReference>
<feature type="signal peptide" evidence="4">
    <location>
        <begin position="1"/>
        <end position="39"/>
    </location>
</feature>
<dbReference type="InterPro" id="IPR050430">
    <property type="entry name" value="Peptidase_S1"/>
</dbReference>
<name>A0A8J3ZLA3_9ACTN</name>
<dbReference type="RefSeq" id="WP_203925967.1">
    <property type="nucleotide sequence ID" value="NZ_BOPH01000012.1"/>
</dbReference>
<dbReference type="PROSITE" id="PS50240">
    <property type="entry name" value="TRYPSIN_DOM"/>
    <property type="match status" value="1"/>
</dbReference>
<evidence type="ECO:0000256" key="3">
    <source>
        <dbReference type="RuleBase" id="RU363034"/>
    </source>
</evidence>
<keyword evidence="4" id="KW-0732">Signal</keyword>
<dbReference type="Proteomes" id="UP000635606">
    <property type="component" value="Unassembled WGS sequence"/>
</dbReference>
<evidence type="ECO:0000259" key="5">
    <source>
        <dbReference type="PROSITE" id="PS50240"/>
    </source>
</evidence>
<keyword evidence="3" id="KW-0720">Serine protease</keyword>
<keyword evidence="7" id="KW-1185">Reference proteome</keyword>
<dbReference type="EMBL" id="BOPH01000012">
    <property type="protein sequence ID" value="GIJ65969.1"/>
    <property type="molecule type" value="Genomic_DNA"/>
</dbReference>
<dbReference type="SUPFAM" id="SSF69318">
    <property type="entry name" value="Integrin alpha N-terminal domain"/>
    <property type="match status" value="1"/>
</dbReference>
<keyword evidence="2" id="KW-1015">Disulfide bond</keyword>
<dbReference type="InterPro" id="IPR018114">
    <property type="entry name" value="TRYPSIN_HIS"/>
</dbReference>
<protein>
    <recommendedName>
        <fullName evidence="5">Peptidase S1 domain-containing protein</fullName>
    </recommendedName>
</protein>
<sequence length="617" mass="64789">MGIPASLKRIRPSYRVTSVLAGAAVFAGAAFFASGGAGADNQPVPRTFASYQPAGDAGPRAGVVTPDVLESLPNVRQATNTDYKLGRNGPAFESQPKVQPRIVGGEKASVSQHPYIVGIETLFHVLQNGQFVGFISTCTGTVISPTKVLTAAHCAINSPLGTTYVIAGRDNLKTTTAGFTTIVRSTYTHQGFARIPAHSDGGTPLNDVAVLTLRDALPDVYTPIAVAAQGDESVYADNTPAQIVGYGVTGQGAGDHGILRHGAVPIRSDSACAGAFADYRGDIMACAGAAGVDTCNGDSGGPLIVTKNGVRTQVGITSWGPIDCGSSYGAYAQVSTYGNLIRADLARRSPANLDWTGDGHSDLIGRNAGGDLVLYSGTGLLNGEVDYAFNESSRIGVSFGGYRKLFRVWNWNNDNRPSIFGVSPNGDLMQYKSDGEGEFANNGVADLIGTGWNRFNDIMITNNWTGNGRPNLLGREANGDLYLYTSDGNGGWENGGLGLRIGVGWSMFNTILTPGDWLGDGRQALIGRTPGGDLRLYQSDGQGGWVNGLGVPIGTGWNIFSIFMSPGDFNGDNLVDMIGIEPNGNMRLYPTDGRGNWLNSGVGITIGSGWNMFNTVF</sequence>
<dbReference type="SUPFAM" id="SSF50494">
    <property type="entry name" value="Trypsin-like serine proteases"/>
    <property type="match status" value="1"/>
</dbReference>
<dbReference type="PROSITE" id="PS00135">
    <property type="entry name" value="TRYPSIN_SER"/>
    <property type="match status" value="1"/>
</dbReference>
<dbReference type="InterPro" id="IPR043504">
    <property type="entry name" value="Peptidase_S1_PA_chymotrypsin"/>
</dbReference>
<dbReference type="GO" id="GO:0006508">
    <property type="term" value="P:proteolysis"/>
    <property type="evidence" value="ECO:0007669"/>
    <property type="project" value="UniProtKB-KW"/>
</dbReference>
<organism evidence="6 7">
    <name type="scientific">Virgisporangium ochraceum</name>
    <dbReference type="NCBI Taxonomy" id="65505"/>
    <lineage>
        <taxon>Bacteria</taxon>
        <taxon>Bacillati</taxon>
        <taxon>Actinomycetota</taxon>
        <taxon>Actinomycetes</taxon>
        <taxon>Micromonosporales</taxon>
        <taxon>Micromonosporaceae</taxon>
        <taxon>Virgisporangium</taxon>
    </lineage>
</organism>
<evidence type="ECO:0000256" key="1">
    <source>
        <dbReference type="ARBA" id="ARBA00007664"/>
    </source>
</evidence>
<dbReference type="Gene3D" id="2.115.10.10">
    <property type="entry name" value="Tachylectin 2"/>
    <property type="match status" value="2"/>
</dbReference>
<gene>
    <name evidence="6" type="ORF">Voc01_008860</name>
</gene>
<reference evidence="6" key="1">
    <citation type="submission" date="2021-01" db="EMBL/GenBank/DDBJ databases">
        <title>Whole genome shotgun sequence of Virgisporangium ochraceum NBRC 16418.</title>
        <authorList>
            <person name="Komaki H."/>
            <person name="Tamura T."/>
        </authorList>
    </citation>
    <scope>NUCLEOTIDE SEQUENCE</scope>
    <source>
        <strain evidence="6">NBRC 16418</strain>
    </source>
</reference>
<accession>A0A8J3ZLA3</accession>